<dbReference type="HOGENOM" id="CLU_108859_2_1_9"/>
<proteinExistence type="predicted"/>
<dbReference type="OrthoDB" id="162775at2"/>
<name>S1NAR3_9ENTE</name>
<dbReference type="Proteomes" id="UP000014127">
    <property type="component" value="Unassembled WGS sequence"/>
</dbReference>
<gene>
    <name evidence="3" type="ORF">OMK_02464</name>
</gene>
<dbReference type="PANTHER" id="PTHR13947:SF37">
    <property type="entry name" value="LD18367P"/>
    <property type="match status" value="1"/>
</dbReference>
<dbReference type="PROSITE" id="PS51186">
    <property type="entry name" value="GNAT"/>
    <property type="match status" value="1"/>
</dbReference>
<protein>
    <recommendedName>
        <fullName evidence="2">N-acetyltransferase domain-containing protein</fullName>
    </recommendedName>
</protein>
<dbReference type="Gene3D" id="3.40.630.30">
    <property type="match status" value="1"/>
</dbReference>
<dbReference type="EMBL" id="AHYR01000012">
    <property type="protein sequence ID" value="EOT38982.1"/>
    <property type="molecule type" value="Genomic_DNA"/>
</dbReference>
<dbReference type="CDD" id="cd04301">
    <property type="entry name" value="NAT_SF"/>
    <property type="match status" value="1"/>
</dbReference>
<dbReference type="eggNOG" id="COG0454">
    <property type="taxonomic scope" value="Bacteria"/>
</dbReference>
<evidence type="ECO:0000256" key="1">
    <source>
        <dbReference type="ARBA" id="ARBA00022679"/>
    </source>
</evidence>
<dbReference type="GO" id="GO:0008080">
    <property type="term" value="F:N-acetyltransferase activity"/>
    <property type="evidence" value="ECO:0007669"/>
    <property type="project" value="InterPro"/>
</dbReference>
<dbReference type="InterPro" id="IPR050769">
    <property type="entry name" value="NAT_camello-type"/>
</dbReference>
<dbReference type="SUPFAM" id="SSF55729">
    <property type="entry name" value="Acyl-CoA N-acyltransferases (Nat)"/>
    <property type="match status" value="1"/>
</dbReference>
<dbReference type="Pfam" id="PF00583">
    <property type="entry name" value="Acetyltransf_1"/>
    <property type="match status" value="1"/>
</dbReference>
<dbReference type="PANTHER" id="PTHR13947">
    <property type="entry name" value="GNAT FAMILY N-ACETYLTRANSFERASE"/>
    <property type="match status" value="1"/>
</dbReference>
<dbReference type="STRING" id="44009.RV01_GL001638"/>
<dbReference type="RefSeq" id="WP_016173581.1">
    <property type="nucleotide sequence ID" value="NZ_ASWK01000001.1"/>
</dbReference>
<sequence>MKINKFDILTPAHWELLLDADPAEKLVKEYTSRSTCFELRQNDELAGVIVLLPTRPETVEIMNLAVAKNFRGQKLAQTLLHYVLDWSKQSGFRRVEIGTGSTGVQQLYLYQKCGFRMTHIEHDFFLHHYEEEIIENGLVLKDMVRLAQDLF</sequence>
<dbReference type="InterPro" id="IPR000182">
    <property type="entry name" value="GNAT_dom"/>
</dbReference>
<evidence type="ECO:0000313" key="3">
    <source>
        <dbReference type="EMBL" id="EOT38982.1"/>
    </source>
</evidence>
<dbReference type="InterPro" id="IPR016181">
    <property type="entry name" value="Acyl_CoA_acyltransferase"/>
</dbReference>
<evidence type="ECO:0000259" key="2">
    <source>
        <dbReference type="PROSITE" id="PS51186"/>
    </source>
</evidence>
<accession>S1NAR3</accession>
<organism evidence="3 4">
    <name type="scientific">Enterococcus dispar ATCC 51266</name>
    <dbReference type="NCBI Taxonomy" id="1139219"/>
    <lineage>
        <taxon>Bacteria</taxon>
        <taxon>Bacillati</taxon>
        <taxon>Bacillota</taxon>
        <taxon>Bacilli</taxon>
        <taxon>Lactobacillales</taxon>
        <taxon>Enterococcaceae</taxon>
        <taxon>Enterococcus</taxon>
    </lineage>
</organism>
<feature type="domain" description="N-acetyltransferase" evidence="2">
    <location>
        <begin position="1"/>
        <end position="136"/>
    </location>
</feature>
<dbReference type="AlphaFoldDB" id="S1NAR3"/>
<keyword evidence="4" id="KW-1185">Reference proteome</keyword>
<reference evidence="3 4" key="1">
    <citation type="submission" date="2013-03" db="EMBL/GenBank/DDBJ databases">
        <title>The Genome Sequence of Enterococcus dispar ATCC_51266 (Illumina only assembly).</title>
        <authorList>
            <consortium name="The Broad Institute Genomics Platform"/>
            <consortium name="The Broad Institute Genome Sequencing Center for Infectious Disease"/>
            <person name="Earl A."/>
            <person name="Russ C."/>
            <person name="Gilmore M."/>
            <person name="Surin D."/>
            <person name="Walker B."/>
            <person name="Young S."/>
            <person name="Zeng Q."/>
            <person name="Gargeya S."/>
            <person name="Fitzgerald M."/>
            <person name="Haas B."/>
            <person name="Abouelleil A."/>
            <person name="Allen A.W."/>
            <person name="Alvarado L."/>
            <person name="Arachchi H.M."/>
            <person name="Berlin A.M."/>
            <person name="Chapman S.B."/>
            <person name="Gainer-Dewar J."/>
            <person name="Goldberg J."/>
            <person name="Griggs A."/>
            <person name="Gujja S."/>
            <person name="Hansen M."/>
            <person name="Howarth C."/>
            <person name="Imamovic A."/>
            <person name="Ireland A."/>
            <person name="Larimer J."/>
            <person name="McCowan C."/>
            <person name="Murphy C."/>
            <person name="Pearson M."/>
            <person name="Poon T.W."/>
            <person name="Priest M."/>
            <person name="Roberts A."/>
            <person name="Saif S."/>
            <person name="Shea T."/>
            <person name="Sisk P."/>
            <person name="Sykes S."/>
            <person name="Wortman J."/>
            <person name="Nusbaum C."/>
            <person name="Birren B."/>
        </authorList>
    </citation>
    <scope>NUCLEOTIDE SEQUENCE [LARGE SCALE GENOMIC DNA]</scope>
    <source>
        <strain evidence="3 4">ATCC 51266</strain>
    </source>
</reference>
<keyword evidence="1" id="KW-0808">Transferase</keyword>
<dbReference type="PATRIC" id="fig|1139219.3.peg.2411"/>
<evidence type="ECO:0000313" key="4">
    <source>
        <dbReference type="Proteomes" id="UP000014127"/>
    </source>
</evidence>
<comment type="caution">
    <text evidence="3">The sequence shown here is derived from an EMBL/GenBank/DDBJ whole genome shotgun (WGS) entry which is preliminary data.</text>
</comment>